<dbReference type="Pfam" id="PF00583">
    <property type="entry name" value="Acetyltransf_1"/>
    <property type="match status" value="1"/>
</dbReference>
<dbReference type="GO" id="GO:0016747">
    <property type="term" value="F:acyltransferase activity, transferring groups other than amino-acyl groups"/>
    <property type="evidence" value="ECO:0007669"/>
    <property type="project" value="InterPro"/>
</dbReference>
<name>A0A553JG12_SHEHA</name>
<dbReference type="EMBL" id="VKGK01000048">
    <property type="protein sequence ID" value="TRY11391.1"/>
    <property type="molecule type" value="Genomic_DNA"/>
</dbReference>
<dbReference type="OrthoDB" id="9792929at2"/>
<dbReference type="InterPro" id="IPR016181">
    <property type="entry name" value="Acyl_CoA_acyltransferase"/>
</dbReference>
<evidence type="ECO:0000313" key="3">
    <source>
        <dbReference type="Proteomes" id="UP000318126"/>
    </source>
</evidence>
<dbReference type="SUPFAM" id="SSF55729">
    <property type="entry name" value="Acyl-CoA N-acyltransferases (Nat)"/>
    <property type="match status" value="1"/>
</dbReference>
<accession>A0A553JG12</accession>
<sequence>MYIRIAITDDLDALATLFNGYRMCLGKESNLSDCRSFIQARLFENDSVIFIAFKANVPVGFIQLFPSYSTILLKPLWYFDDLYVADEYRGTGIGTDLVAKAKELADETQVVAVRRGKIDGEGFLLI</sequence>
<evidence type="ECO:0000259" key="1">
    <source>
        <dbReference type="PROSITE" id="PS51186"/>
    </source>
</evidence>
<keyword evidence="2" id="KW-0808">Transferase</keyword>
<proteinExistence type="predicted"/>
<reference evidence="3" key="1">
    <citation type="submission" date="2019-07" db="EMBL/GenBank/DDBJ databases">
        <title>Shewanella sp. YLB-08 draft genomic sequence.</title>
        <authorList>
            <person name="Yu L."/>
        </authorList>
    </citation>
    <scope>NUCLEOTIDE SEQUENCE [LARGE SCALE GENOMIC DNA]</scope>
    <source>
        <strain evidence="3">JCM 20706</strain>
    </source>
</reference>
<organism evidence="2 3">
    <name type="scientific">Shewanella hanedai</name>
    <name type="common">Alteromonas hanedai</name>
    <dbReference type="NCBI Taxonomy" id="25"/>
    <lineage>
        <taxon>Bacteria</taxon>
        <taxon>Pseudomonadati</taxon>
        <taxon>Pseudomonadota</taxon>
        <taxon>Gammaproteobacteria</taxon>
        <taxon>Alteromonadales</taxon>
        <taxon>Shewanellaceae</taxon>
        <taxon>Shewanella</taxon>
    </lineage>
</organism>
<dbReference type="Gene3D" id="3.40.630.30">
    <property type="match status" value="1"/>
</dbReference>
<dbReference type="PROSITE" id="PS51186">
    <property type="entry name" value="GNAT"/>
    <property type="match status" value="1"/>
</dbReference>
<dbReference type="CDD" id="cd04301">
    <property type="entry name" value="NAT_SF"/>
    <property type="match status" value="1"/>
</dbReference>
<dbReference type="RefSeq" id="WP_144042680.1">
    <property type="nucleotide sequence ID" value="NZ_BMPL01000053.1"/>
</dbReference>
<gene>
    <name evidence="2" type="ORF">FN961_24010</name>
</gene>
<evidence type="ECO:0000313" key="2">
    <source>
        <dbReference type="EMBL" id="TRY11391.1"/>
    </source>
</evidence>
<protein>
    <submittedName>
        <fullName evidence="2">GNAT family N-acetyltransferase</fullName>
    </submittedName>
</protein>
<dbReference type="AlphaFoldDB" id="A0A553JG12"/>
<dbReference type="InterPro" id="IPR000182">
    <property type="entry name" value="GNAT_dom"/>
</dbReference>
<feature type="domain" description="N-acetyltransferase" evidence="1">
    <location>
        <begin position="1"/>
        <end position="126"/>
    </location>
</feature>
<comment type="caution">
    <text evidence="2">The sequence shown here is derived from an EMBL/GenBank/DDBJ whole genome shotgun (WGS) entry which is preliminary data.</text>
</comment>
<dbReference type="Proteomes" id="UP000318126">
    <property type="component" value="Unassembled WGS sequence"/>
</dbReference>
<keyword evidence="3" id="KW-1185">Reference proteome</keyword>